<dbReference type="Proteomes" id="UP000195442">
    <property type="component" value="Unassembled WGS sequence"/>
</dbReference>
<dbReference type="InterPro" id="IPR011991">
    <property type="entry name" value="ArsR-like_HTH"/>
</dbReference>
<protein>
    <submittedName>
        <fullName evidence="2">Putative transcriptional regulator</fullName>
    </submittedName>
</protein>
<reference evidence="3" key="1">
    <citation type="submission" date="2017-02" db="EMBL/GenBank/DDBJ databases">
        <authorList>
            <person name="Daims H."/>
        </authorList>
    </citation>
    <scope>NUCLEOTIDE SEQUENCE [LARGE SCALE GENOMIC DNA]</scope>
</reference>
<evidence type="ECO:0000259" key="1">
    <source>
        <dbReference type="Pfam" id="PF08279"/>
    </source>
</evidence>
<dbReference type="GO" id="GO:0006355">
    <property type="term" value="P:regulation of DNA-templated transcription"/>
    <property type="evidence" value="ECO:0007669"/>
    <property type="project" value="UniProtKB-ARBA"/>
</dbReference>
<proteinExistence type="predicted"/>
<dbReference type="InterPro" id="IPR036388">
    <property type="entry name" value="WH-like_DNA-bd_sf"/>
</dbReference>
<feature type="domain" description="Helix-turn-helix type 11" evidence="1">
    <location>
        <begin position="8"/>
        <end position="51"/>
    </location>
</feature>
<dbReference type="AlphaFoldDB" id="A0A1R4H381"/>
<organism evidence="2 3">
    <name type="scientific">Crenothrix polyspora</name>
    <dbReference type="NCBI Taxonomy" id="360316"/>
    <lineage>
        <taxon>Bacteria</taxon>
        <taxon>Pseudomonadati</taxon>
        <taxon>Pseudomonadota</taxon>
        <taxon>Gammaproteobacteria</taxon>
        <taxon>Methylococcales</taxon>
        <taxon>Crenotrichaceae</taxon>
        <taxon>Crenothrix</taxon>
    </lineage>
</organism>
<dbReference type="RefSeq" id="WP_087146179.1">
    <property type="nucleotide sequence ID" value="NZ_FUKJ01000085.1"/>
</dbReference>
<accession>A0A1R4H381</accession>
<dbReference type="Pfam" id="PF08279">
    <property type="entry name" value="HTH_11"/>
    <property type="match status" value="1"/>
</dbReference>
<dbReference type="OrthoDB" id="8545200at2"/>
<dbReference type="EMBL" id="FUKJ01000085">
    <property type="protein sequence ID" value="SJM90637.1"/>
    <property type="molecule type" value="Genomic_DNA"/>
</dbReference>
<sequence>MADHIGSRQRQLLELLLESKDGLCIDEMARALNISRNAVQQHISVLELEGYLQAGDLHKTAGRPVRRYVLTEAGINSFPKQYAWFSMLMLGDLKKEIGSEAFQRYMSKLGDNLSQSYKYRFTGKPADERREELLKIMDELGFKTGGKIDSGNNNPATIKAYNCIFHDLAQKHNEICQFDIALMASLLEKDVELAECMAKGSGACCFKITNK</sequence>
<dbReference type="InterPro" id="IPR036390">
    <property type="entry name" value="WH_DNA-bd_sf"/>
</dbReference>
<dbReference type="Gene3D" id="1.10.10.10">
    <property type="entry name" value="Winged helix-like DNA-binding domain superfamily/Winged helix DNA-binding domain"/>
    <property type="match status" value="1"/>
</dbReference>
<gene>
    <name evidence="2" type="ORF">CRENPOLYSF2_1750006</name>
</gene>
<name>A0A1R4H381_9GAMM</name>
<dbReference type="Gene3D" id="3.30.1380.20">
    <property type="entry name" value="Trafficking protein particle complex subunit 3"/>
    <property type="match status" value="1"/>
</dbReference>
<keyword evidence="3" id="KW-1185">Reference proteome</keyword>
<evidence type="ECO:0000313" key="3">
    <source>
        <dbReference type="Proteomes" id="UP000195442"/>
    </source>
</evidence>
<dbReference type="InterPro" id="IPR013196">
    <property type="entry name" value="HTH_11"/>
</dbReference>
<dbReference type="CDD" id="cd00090">
    <property type="entry name" value="HTH_ARSR"/>
    <property type="match status" value="1"/>
</dbReference>
<dbReference type="SUPFAM" id="SSF46785">
    <property type="entry name" value="Winged helix' DNA-binding domain"/>
    <property type="match status" value="1"/>
</dbReference>
<evidence type="ECO:0000313" key="2">
    <source>
        <dbReference type="EMBL" id="SJM90637.1"/>
    </source>
</evidence>